<gene>
    <name evidence="5" type="ORF">SAMN05421742_10894</name>
</gene>
<dbReference type="RefSeq" id="WP_092620594.1">
    <property type="nucleotide sequence ID" value="NZ_FNCV01000008.1"/>
</dbReference>
<evidence type="ECO:0000313" key="5">
    <source>
        <dbReference type="EMBL" id="SDH60107.1"/>
    </source>
</evidence>
<evidence type="ECO:0000256" key="1">
    <source>
        <dbReference type="PIRSR" id="PIRSR601310-1"/>
    </source>
</evidence>
<dbReference type="InterPro" id="IPR001310">
    <property type="entry name" value="Histidine_triad_HIT"/>
</dbReference>
<dbReference type="InterPro" id="IPR011146">
    <property type="entry name" value="HIT-like"/>
</dbReference>
<name>A0A1G8DR03_9PROT</name>
<evidence type="ECO:0000256" key="2">
    <source>
        <dbReference type="PIRSR" id="PIRSR601310-3"/>
    </source>
</evidence>
<feature type="short sequence motif" description="Histidine triad motif" evidence="2 3">
    <location>
        <begin position="102"/>
        <end position="106"/>
    </location>
</feature>
<feature type="domain" description="HIT" evidence="4">
    <location>
        <begin position="8"/>
        <end position="118"/>
    </location>
</feature>
<dbReference type="Gene3D" id="3.30.428.10">
    <property type="entry name" value="HIT-like"/>
    <property type="match status" value="1"/>
</dbReference>
<protein>
    <submittedName>
        <fullName evidence="5">Diadenosine tetraphosphate (Ap4A) hydrolase</fullName>
    </submittedName>
</protein>
<keyword evidence="5" id="KW-0378">Hydrolase</keyword>
<evidence type="ECO:0000259" key="4">
    <source>
        <dbReference type="PROSITE" id="PS51084"/>
    </source>
</evidence>
<dbReference type="EMBL" id="FNCV01000008">
    <property type="protein sequence ID" value="SDH60107.1"/>
    <property type="molecule type" value="Genomic_DNA"/>
</dbReference>
<dbReference type="AlphaFoldDB" id="A0A1G8DR03"/>
<sequence length="125" mass="13441">MSYDDSNIFARILRGEIPAKKVYEDDHVLAFEDISPKAPVHTLVIPKGPYKDLAALAAQGTDAELAALVRALAKVAEEKQTADSGYRVICNTGEDGGQEVDHVHFHVLGGKPVGRMISRAVMAEG</sequence>
<dbReference type="InterPro" id="IPR019808">
    <property type="entry name" value="Histidine_triad_CS"/>
</dbReference>
<dbReference type="STRING" id="83401.SAMN05421742_10894"/>
<reference evidence="6" key="1">
    <citation type="submission" date="2016-10" db="EMBL/GenBank/DDBJ databases">
        <authorList>
            <person name="Varghese N."/>
            <person name="Submissions S."/>
        </authorList>
    </citation>
    <scope>NUCLEOTIDE SEQUENCE [LARGE SCALE GENOMIC DNA]</scope>
    <source>
        <strain evidence="6">930I</strain>
    </source>
</reference>
<accession>A0A1G8DR03</accession>
<dbReference type="CDD" id="cd01276">
    <property type="entry name" value="PKCI_related"/>
    <property type="match status" value="1"/>
</dbReference>
<evidence type="ECO:0000256" key="3">
    <source>
        <dbReference type="PROSITE-ProRule" id="PRU00464"/>
    </source>
</evidence>
<dbReference type="OrthoDB" id="9784774at2"/>
<evidence type="ECO:0000313" key="6">
    <source>
        <dbReference type="Proteomes" id="UP000217076"/>
    </source>
</evidence>
<dbReference type="Proteomes" id="UP000217076">
    <property type="component" value="Unassembled WGS sequence"/>
</dbReference>
<dbReference type="PROSITE" id="PS00892">
    <property type="entry name" value="HIT_1"/>
    <property type="match status" value="1"/>
</dbReference>
<proteinExistence type="predicted"/>
<dbReference type="GO" id="GO:0016787">
    <property type="term" value="F:hydrolase activity"/>
    <property type="evidence" value="ECO:0007669"/>
    <property type="project" value="UniProtKB-KW"/>
</dbReference>
<feature type="active site" description="Tele-AMP-histidine intermediate" evidence="1">
    <location>
        <position position="104"/>
    </location>
</feature>
<organism evidence="5 6">
    <name type="scientific">Roseospirillum parvum</name>
    <dbReference type="NCBI Taxonomy" id="83401"/>
    <lineage>
        <taxon>Bacteria</taxon>
        <taxon>Pseudomonadati</taxon>
        <taxon>Pseudomonadota</taxon>
        <taxon>Alphaproteobacteria</taxon>
        <taxon>Rhodospirillales</taxon>
        <taxon>Rhodospirillaceae</taxon>
        <taxon>Roseospirillum</taxon>
    </lineage>
</organism>
<dbReference type="PANTHER" id="PTHR23089">
    <property type="entry name" value="HISTIDINE TRIAD HIT PROTEIN"/>
    <property type="match status" value="1"/>
</dbReference>
<dbReference type="PROSITE" id="PS51084">
    <property type="entry name" value="HIT_2"/>
    <property type="match status" value="1"/>
</dbReference>
<dbReference type="SUPFAM" id="SSF54197">
    <property type="entry name" value="HIT-like"/>
    <property type="match status" value="1"/>
</dbReference>
<dbReference type="InterPro" id="IPR036265">
    <property type="entry name" value="HIT-like_sf"/>
</dbReference>
<keyword evidence="6" id="KW-1185">Reference proteome</keyword>
<dbReference type="PRINTS" id="PR00332">
    <property type="entry name" value="HISTRIAD"/>
</dbReference>
<dbReference type="Pfam" id="PF01230">
    <property type="entry name" value="HIT"/>
    <property type="match status" value="1"/>
</dbReference>